<dbReference type="InterPro" id="IPR051625">
    <property type="entry name" value="Signaling_Regulatory_Domain"/>
</dbReference>
<keyword evidence="5" id="KW-1185">Reference proteome</keyword>
<dbReference type="AlphaFoldDB" id="A0A151JB84"/>
<keyword evidence="1" id="KW-0677">Repeat</keyword>
<dbReference type="PANTHER" id="PTHR22872:SF10">
    <property type="entry name" value="ULTRAVIOLET-B RECEPTOR UVR8"/>
    <property type="match status" value="1"/>
</dbReference>
<dbReference type="STRING" id="471704.A0A151JB84"/>
<feature type="repeat" description="RCC1" evidence="2">
    <location>
        <begin position="393"/>
        <end position="450"/>
    </location>
</feature>
<dbReference type="SMART" id="SM00225">
    <property type="entry name" value="BTB"/>
    <property type="match status" value="2"/>
</dbReference>
<dbReference type="InterPro" id="IPR000210">
    <property type="entry name" value="BTB/POZ_dom"/>
</dbReference>
<feature type="repeat" description="RCC1" evidence="2">
    <location>
        <begin position="451"/>
        <end position="503"/>
    </location>
</feature>
<feature type="domain" description="BTB" evidence="3">
    <location>
        <begin position="675"/>
        <end position="742"/>
    </location>
</feature>
<feature type="domain" description="BTB" evidence="3">
    <location>
        <begin position="103"/>
        <end position="170"/>
    </location>
</feature>
<dbReference type="PROSITE" id="PS50097">
    <property type="entry name" value="BTB"/>
    <property type="match status" value="2"/>
</dbReference>
<dbReference type="Gene3D" id="3.30.710.10">
    <property type="entry name" value="Potassium Channel Kv1.1, Chain A"/>
    <property type="match status" value="2"/>
</dbReference>
<dbReference type="InterPro" id="IPR009091">
    <property type="entry name" value="RCC1/BLIP-II"/>
</dbReference>
<dbReference type="Gene3D" id="2.130.10.30">
    <property type="entry name" value="Regulator of chromosome condensation 1/beta-lactamase-inhibitor protein II"/>
    <property type="match status" value="1"/>
</dbReference>
<dbReference type="InterPro" id="IPR058923">
    <property type="entry name" value="RCC1-like_dom"/>
</dbReference>
<dbReference type="Proteomes" id="UP000078492">
    <property type="component" value="Unassembled WGS sequence"/>
</dbReference>
<name>A0A151JB84_9HYME</name>
<protein>
    <submittedName>
        <fullName evidence="4">RCC1 and BTB domain-containing protein 1</fullName>
    </submittedName>
</protein>
<dbReference type="InterPro" id="IPR011705">
    <property type="entry name" value="BACK"/>
</dbReference>
<dbReference type="PANTHER" id="PTHR22872">
    <property type="entry name" value="BTK-BINDING PROTEIN-RELATED"/>
    <property type="match status" value="1"/>
</dbReference>
<dbReference type="Pfam" id="PF00651">
    <property type="entry name" value="BTB"/>
    <property type="match status" value="2"/>
</dbReference>
<dbReference type="InterPro" id="IPR000408">
    <property type="entry name" value="Reg_chr_condens"/>
</dbReference>
<accession>A0A151JB84</accession>
<dbReference type="EMBL" id="KQ979226">
    <property type="protein sequence ID" value="KYN22215.1"/>
    <property type="molecule type" value="Genomic_DNA"/>
</dbReference>
<dbReference type="PRINTS" id="PR00633">
    <property type="entry name" value="RCCNDNSATION"/>
</dbReference>
<dbReference type="CDD" id="cd18298">
    <property type="entry name" value="BTB_POZ_RCBTB1_2"/>
    <property type="match status" value="2"/>
</dbReference>
<sequence length="836" mass="93511">FDEKEIYEPVMVVHKMGKVSDIAAVHCQNISIAIGEEGYVYIWGNCRGQKITIPTATTFSNMYDALACYGSPSVMHKPLILYSDEEPSVLECLGNSFDDEDTSDLTIQVEGQSIFVHKAILKIRCSYFRNMFQHDWAENNRSVIKLDQFSYVVYKTFLKYLYTGMINLPMEKTVELLNLADSYCESNLKKHCVRIIKQGISVSNVAYLYSVAVQYNEEELEEFCIRFAINHMTAVTQTESFANLDENTLRTFIIKTECERNLIILQKYLRLFYNSHEKKNATLIETSRSHICDNAIISVHNFTLNWPIFSLLEPEFVSQIHMVVVYGNLGNEALIMTKDKMMYALGNNIAGCLGIGDTHGTLYPKKVEALCERDIRTFAYGSGPHVLALTKEGEVYAWGHNGYGELGIGASNQVVTKPILVTMPILESLGMKRVVDIACGSHHSIALTEDGEVYAWGQNNCGQLGSSISTNQVTPRQVNSVLGGKKVVCISCGQTSTMVVIENGEVYGFGNNGVGQLGIGNYANQTSPWQVGSLRGIVIVKVVCGYAHTLALTDEGKLYVWGGNSYGQLGIGNKTNSCKPVMVEHEMGRVSDIAAMHYNHISVAVGEGGRVYMWGHCRGQSITIPTSTPFSNVHDALACYGSPSVMHKPLILYANEEPNILQCLGSAFDDPVCSFDLKIQVEGQCIHVHKAILKIRSSYFRTMFQHDWAENNQSVIEHDQFSYIVYKAFLKYLYTDVIDLPMEKALELLDLANAYCESNLKKHCIWMIKQGITVSNVAYLYSIAIEYNEEELEEVCFKFALNHMTAVTKTENFAKLDENTLKTFIIKAGEAGVFRT</sequence>
<feature type="non-terminal residue" evidence="4">
    <location>
        <position position="1"/>
    </location>
</feature>
<feature type="repeat" description="RCC1" evidence="2">
    <location>
        <begin position="504"/>
        <end position="555"/>
    </location>
</feature>
<dbReference type="Pfam" id="PF25390">
    <property type="entry name" value="WD40_RLD"/>
    <property type="match status" value="1"/>
</dbReference>
<evidence type="ECO:0000259" key="3">
    <source>
        <dbReference type="PROSITE" id="PS50097"/>
    </source>
</evidence>
<gene>
    <name evidence="4" type="ORF">ALC57_05386</name>
</gene>
<evidence type="ECO:0000256" key="2">
    <source>
        <dbReference type="PROSITE-ProRule" id="PRU00235"/>
    </source>
</evidence>
<dbReference type="SUPFAM" id="SSF54695">
    <property type="entry name" value="POZ domain"/>
    <property type="match status" value="2"/>
</dbReference>
<evidence type="ECO:0000256" key="1">
    <source>
        <dbReference type="ARBA" id="ARBA00022737"/>
    </source>
</evidence>
<evidence type="ECO:0000313" key="4">
    <source>
        <dbReference type="EMBL" id="KYN22215.1"/>
    </source>
</evidence>
<proteinExistence type="predicted"/>
<evidence type="ECO:0000313" key="5">
    <source>
        <dbReference type="Proteomes" id="UP000078492"/>
    </source>
</evidence>
<dbReference type="Pfam" id="PF07707">
    <property type="entry name" value="BACK"/>
    <property type="match status" value="2"/>
</dbReference>
<organism evidence="4 5">
    <name type="scientific">Trachymyrmex cornetzi</name>
    <dbReference type="NCBI Taxonomy" id="471704"/>
    <lineage>
        <taxon>Eukaryota</taxon>
        <taxon>Metazoa</taxon>
        <taxon>Ecdysozoa</taxon>
        <taxon>Arthropoda</taxon>
        <taxon>Hexapoda</taxon>
        <taxon>Insecta</taxon>
        <taxon>Pterygota</taxon>
        <taxon>Neoptera</taxon>
        <taxon>Endopterygota</taxon>
        <taxon>Hymenoptera</taxon>
        <taxon>Apocrita</taxon>
        <taxon>Aculeata</taxon>
        <taxon>Formicoidea</taxon>
        <taxon>Formicidae</taxon>
        <taxon>Myrmicinae</taxon>
        <taxon>Trachymyrmex</taxon>
    </lineage>
</organism>
<feature type="repeat" description="RCC1" evidence="2">
    <location>
        <begin position="556"/>
        <end position="606"/>
    </location>
</feature>
<reference evidence="4 5" key="1">
    <citation type="submission" date="2015-09" db="EMBL/GenBank/DDBJ databases">
        <title>Trachymyrmex cornetzi WGS genome.</title>
        <authorList>
            <person name="Nygaard S."/>
            <person name="Hu H."/>
            <person name="Boomsma J."/>
            <person name="Zhang G."/>
        </authorList>
    </citation>
    <scope>NUCLEOTIDE SEQUENCE [LARGE SCALE GENOMIC DNA]</scope>
    <source>
        <strain evidence="4">Tcor2-1</strain>
        <tissue evidence="4">Whole body</tissue>
    </source>
</reference>
<dbReference type="CDD" id="cd18498">
    <property type="entry name" value="BACK_RCBTB1_2"/>
    <property type="match status" value="2"/>
</dbReference>
<dbReference type="PROSITE" id="PS00626">
    <property type="entry name" value="RCC1_2"/>
    <property type="match status" value="1"/>
</dbReference>
<dbReference type="PROSITE" id="PS50012">
    <property type="entry name" value="RCC1_3"/>
    <property type="match status" value="4"/>
</dbReference>
<dbReference type="SUPFAM" id="SSF50985">
    <property type="entry name" value="RCC1/BLIP-II"/>
    <property type="match status" value="2"/>
</dbReference>
<dbReference type="InterPro" id="IPR011333">
    <property type="entry name" value="SKP1/BTB/POZ_sf"/>
</dbReference>